<keyword evidence="2" id="KW-1185">Reference proteome</keyword>
<sequence length="195" mass="21168">MQRRTFNTVLAGLGLSLGQGRVRAVAATPVRVEHFILQPNGWVPNNQTLPVIVYRNALPVSGDDPASAFEDLFQRNGWPPQWRNGVYSFHHYHTIGHEVLGFSGGSARLMLGGPDAREVAVRAGDIVLLPAGTGHQKITSDEDFAVVGAYPPEQGFDIVRAAPDATQRARLARLPFPATDPVAGGDGPITREWHY</sequence>
<name>A0A1U9KQN0_9PROT</name>
<dbReference type="SUPFAM" id="SSF51182">
    <property type="entry name" value="RmlC-like cupins"/>
    <property type="match status" value="1"/>
</dbReference>
<dbReference type="KEGG" id="nch:A0U93_08885"/>
<dbReference type="AlphaFoldDB" id="A0A1U9KQN0"/>
<gene>
    <name evidence="1" type="ORF">A0U93_08885</name>
</gene>
<dbReference type="OrthoDB" id="9791759at2"/>
<protein>
    <submittedName>
        <fullName evidence="1">Cupin</fullName>
    </submittedName>
</protein>
<dbReference type="InterPro" id="IPR047121">
    <property type="entry name" value="YjiB-like"/>
</dbReference>
<dbReference type="InterPro" id="IPR014500">
    <property type="entry name" value="UCP019307_cupin"/>
</dbReference>
<reference evidence="1 2" key="1">
    <citation type="submission" date="2016-03" db="EMBL/GenBank/DDBJ databases">
        <title>Acetic acid bacteria sequencing.</title>
        <authorList>
            <person name="Brandt J."/>
            <person name="Jakob F."/>
            <person name="Vogel R.F."/>
        </authorList>
    </citation>
    <scope>NUCLEOTIDE SEQUENCE [LARGE SCALE GENOMIC DNA]</scope>
    <source>
        <strain evidence="1 2">NBRC 101099</strain>
    </source>
</reference>
<dbReference type="EMBL" id="CP014691">
    <property type="protein sequence ID" value="AQS88040.1"/>
    <property type="molecule type" value="Genomic_DNA"/>
</dbReference>
<dbReference type="CDD" id="cd02219">
    <property type="entry name" value="cupin_YjlB-like"/>
    <property type="match status" value="1"/>
</dbReference>
<dbReference type="STRING" id="320497.A0U93_08885"/>
<dbReference type="InterPro" id="IPR011051">
    <property type="entry name" value="RmlC_Cupin_sf"/>
</dbReference>
<dbReference type="RefSeq" id="WP_077807055.1">
    <property type="nucleotide sequence ID" value="NZ_BJXS01000007.1"/>
</dbReference>
<evidence type="ECO:0000313" key="2">
    <source>
        <dbReference type="Proteomes" id="UP000188604"/>
    </source>
</evidence>
<evidence type="ECO:0000313" key="1">
    <source>
        <dbReference type="EMBL" id="AQS88040.1"/>
    </source>
</evidence>
<dbReference type="PIRSF" id="PIRSF019307">
    <property type="entry name" value="UCP019307"/>
    <property type="match status" value="1"/>
</dbReference>
<proteinExistence type="predicted"/>
<accession>A0A1U9KQN0</accession>
<dbReference type="Gene3D" id="2.60.120.10">
    <property type="entry name" value="Jelly Rolls"/>
    <property type="match status" value="1"/>
</dbReference>
<dbReference type="PANTHER" id="PTHR36448:SF2">
    <property type="entry name" value="CUPIN TYPE-1 DOMAIN-CONTAINING PROTEIN"/>
    <property type="match status" value="1"/>
</dbReference>
<organism evidence="1 2">
    <name type="scientific">Neoasaia chiangmaiensis</name>
    <dbReference type="NCBI Taxonomy" id="320497"/>
    <lineage>
        <taxon>Bacteria</taxon>
        <taxon>Pseudomonadati</taxon>
        <taxon>Pseudomonadota</taxon>
        <taxon>Alphaproteobacteria</taxon>
        <taxon>Acetobacterales</taxon>
        <taxon>Acetobacteraceae</taxon>
        <taxon>Neoasaia</taxon>
    </lineage>
</organism>
<dbReference type="Proteomes" id="UP000188604">
    <property type="component" value="Chromosome"/>
</dbReference>
<dbReference type="PANTHER" id="PTHR36448">
    <property type="entry name" value="BLR7373 PROTEIN"/>
    <property type="match status" value="1"/>
</dbReference>
<dbReference type="InterPro" id="IPR014710">
    <property type="entry name" value="RmlC-like_jellyroll"/>
</dbReference>